<evidence type="ECO:0000313" key="2">
    <source>
        <dbReference type="Proteomes" id="UP001217610"/>
    </source>
</evidence>
<dbReference type="RefSeq" id="WP_273923663.1">
    <property type="nucleotide sequence ID" value="NZ_JAMDGR010000015.1"/>
</dbReference>
<proteinExistence type="predicted"/>
<accession>A0ABT5Q9V1</accession>
<keyword evidence="2" id="KW-1185">Reference proteome</keyword>
<reference evidence="1 2" key="1">
    <citation type="submission" date="2022-05" db="EMBL/GenBank/DDBJ databases">
        <title>Novel Pseudomonas spp. Isolated from a Rainbow Trout Aquaculture Facility.</title>
        <authorList>
            <person name="Testerman T."/>
            <person name="Graf J."/>
        </authorList>
    </citation>
    <scope>NUCLEOTIDE SEQUENCE [LARGE SCALE GENOMIC DNA]</scope>
    <source>
        <strain evidence="1 2">ID357</strain>
    </source>
</reference>
<dbReference type="EMBL" id="JAMDGR010000015">
    <property type="protein sequence ID" value="MDD1150382.1"/>
    <property type="molecule type" value="Genomic_DNA"/>
</dbReference>
<name>A0ABT5Q9V1_9PSED</name>
<organism evidence="1 2">
    <name type="scientific">Pseudomonas idahonensis</name>
    <dbReference type="NCBI Taxonomy" id="2942628"/>
    <lineage>
        <taxon>Bacteria</taxon>
        <taxon>Pseudomonadati</taxon>
        <taxon>Pseudomonadota</taxon>
        <taxon>Gammaproteobacteria</taxon>
        <taxon>Pseudomonadales</taxon>
        <taxon>Pseudomonadaceae</taxon>
        <taxon>Pseudomonas</taxon>
    </lineage>
</organism>
<protein>
    <submittedName>
        <fullName evidence="1">Uncharacterized protein</fullName>
    </submittedName>
</protein>
<sequence length="142" mass="16027">MTNLKPSDLLELVDVKPEPELPPNWLNVVARKKLGQPQEWRWCKFEMIGDTHDCVVEGGIPRLLKSGKRKGQPTWRDCELIKCVVTKAEYEQAKADYETETGKCHDCAGSGMWLSGWSVDTGNRFKPCPRCKATGKAPEVRP</sequence>
<comment type="caution">
    <text evidence="1">The sequence shown here is derived from an EMBL/GenBank/DDBJ whole genome shotgun (WGS) entry which is preliminary data.</text>
</comment>
<dbReference type="Proteomes" id="UP001217610">
    <property type="component" value="Unassembled WGS sequence"/>
</dbReference>
<gene>
    <name evidence="1" type="ORF">M5G25_19060</name>
</gene>
<evidence type="ECO:0000313" key="1">
    <source>
        <dbReference type="EMBL" id="MDD1150382.1"/>
    </source>
</evidence>